<keyword evidence="2" id="KW-1185">Reference proteome</keyword>
<dbReference type="EMBL" id="JACHFW010000008">
    <property type="protein sequence ID" value="MBB5264950.1"/>
    <property type="molecule type" value="Genomic_DNA"/>
</dbReference>
<comment type="caution">
    <text evidence="1">The sequence shown here is derived from an EMBL/GenBank/DDBJ whole genome shotgun (WGS) entry which is preliminary data.</text>
</comment>
<reference evidence="1 2" key="1">
    <citation type="submission" date="2020-08" db="EMBL/GenBank/DDBJ databases">
        <title>Genomic Encyclopedia of Type Strains, Phase IV (KMG-IV): sequencing the most valuable type-strain genomes for metagenomic binning, comparative biology and taxonomic classification.</title>
        <authorList>
            <person name="Goeker M."/>
        </authorList>
    </citation>
    <scope>NUCLEOTIDE SEQUENCE [LARGE SCALE GENOMIC DNA]</scope>
    <source>
        <strain evidence="1 2">DSM 106146</strain>
    </source>
</reference>
<organism evidence="1 2">
    <name type="scientific">Catenibacillus scindens</name>
    <dbReference type="NCBI Taxonomy" id="673271"/>
    <lineage>
        <taxon>Bacteria</taxon>
        <taxon>Bacillati</taxon>
        <taxon>Bacillota</taxon>
        <taxon>Clostridia</taxon>
        <taxon>Lachnospirales</taxon>
        <taxon>Lachnospiraceae</taxon>
        <taxon>Catenibacillus</taxon>
    </lineage>
</organism>
<sequence length="59" mass="6951">MRGLLIKDFMLMKRQKLFFAAMGIVCVCFLFLAERENIMVELLSYGFMLFAICCKYSDH</sequence>
<evidence type="ECO:0000313" key="1">
    <source>
        <dbReference type="EMBL" id="MBB5264950.1"/>
    </source>
</evidence>
<evidence type="ECO:0000313" key="2">
    <source>
        <dbReference type="Proteomes" id="UP000543642"/>
    </source>
</evidence>
<dbReference type="Proteomes" id="UP000543642">
    <property type="component" value="Unassembled WGS sequence"/>
</dbReference>
<proteinExistence type="predicted"/>
<protein>
    <submittedName>
        <fullName evidence="1">Putative metal-binding protein</fullName>
    </submittedName>
</protein>
<gene>
    <name evidence="1" type="ORF">HNP82_002089</name>
</gene>
<name>A0A7W8HC15_9FIRM</name>
<accession>A0A7W8HC15</accession>
<dbReference type="AlphaFoldDB" id="A0A7W8HC15"/>